<keyword evidence="4" id="KW-0238">DNA-binding</keyword>
<dbReference type="InterPro" id="IPR029072">
    <property type="entry name" value="YebC-like"/>
</dbReference>
<keyword evidence="2 4" id="KW-0805">Transcription regulation</keyword>
<dbReference type="InterPro" id="IPR048300">
    <property type="entry name" value="TACO1_YebC-like_2nd/3rd_dom"/>
</dbReference>
<dbReference type="PANTHER" id="PTHR12532:SF0">
    <property type="entry name" value="TRANSLATIONAL ACTIVATOR OF CYTOCHROME C OXIDASE 1"/>
    <property type="match status" value="1"/>
</dbReference>
<dbReference type="EMBL" id="LCRI01000020">
    <property type="protein sequence ID" value="KKW32544.1"/>
    <property type="molecule type" value="Genomic_DNA"/>
</dbReference>
<comment type="similarity">
    <text evidence="1 4">Belongs to the TACO1 family.</text>
</comment>
<dbReference type="HAMAP" id="MF_00693">
    <property type="entry name" value="Transcrip_reg_TACO1"/>
    <property type="match status" value="1"/>
</dbReference>
<evidence type="ECO:0000256" key="1">
    <source>
        <dbReference type="ARBA" id="ARBA00008724"/>
    </source>
</evidence>
<keyword evidence="3 4" id="KW-0804">Transcription</keyword>
<reference evidence="7 8" key="1">
    <citation type="journal article" date="2015" name="Nature">
        <title>rRNA introns, odd ribosomes, and small enigmatic genomes across a large radiation of phyla.</title>
        <authorList>
            <person name="Brown C.T."/>
            <person name="Hug L.A."/>
            <person name="Thomas B.C."/>
            <person name="Sharon I."/>
            <person name="Castelle C.J."/>
            <person name="Singh A."/>
            <person name="Wilkins M.J."/>
            <person name="Williams K.H."/>
            <person name="Banfield J.F."/>
        </authorList>
    </citation>
    <scope>NUCLEOTIDE SEQUENCE [LARGE SCALE GENOMIC DNA]</scope>
</reference>
<gene>
    <name evidence="7" type="ORF">UY77_C0020G0004</name>
</gene>
<dbReference type="FunFam" id="1.10.10.200:FF:000002">
    <property type="entry name" value="Probable transcriptional regulatory protein CLM62_37755"/>
    <property type="match status" value="1"/>
</dbReference>
<comment type="caution">
    <text evidence="7">The sequence shown here is derived from an EMBL/GenBank/DDBJ whole genome shotgun (WGS) entry which is preliminary data.</text>
</comment>
<evidence type="ECO:0000313" key="7">
    <source>
        <dbReference type="EMBL" id="KKW32544.1"/>
    </source>
</evidence>
<evidence type="ECO:0000256" key="3">
    <source>
        <dbReference type="ARBA" id="ARBA00023163"/>
    </source>
</evidence>
<dbReference type="NCBIfam" id="TIGR01033">
    <property type="entry name" value="YebC/PmpR family DNA-binding transcriptional regulator"/>
    <property type="match status" value="1"/>
</dbReference>
<organism evidence="7 8">
    <name type="scientific">Candidatus Uhrbacteria bacterium GW2011_GWA2_53_10</name>
    <dbReference type="NCBI Taxonomy" id="1618980"/>
    <lineage>
        <taxon>Bacteria</taxon>
        <taxon>Candidatus Uhriibacteriota</taxon>
    </lineage>
</organism>
<dbReference type="InterPro" id="IPR049083">
    <property type="entry name" value="TACO1_YebC_N"/>
</dbReference>
<dbReference type="GO" id="GO:0006355">
    <property type="term" value="P:regulation of DNA-templated transcription"/>
    <property type="evidence" value="ECO:0007669"/>
    <property type="project" value="UniProtKB-UniRule"/>
</dbReference>
<dbReference type="PANTHER" id="PTHR12532">
    <property type="entry name" value="TRANSLATIONAL ACTIVATOR OF CYTOCHROME C OXIDASE 1"/>
    <property type="match status" value="1"/>
</dbReference>
<proteinExistence type="inferred from homology"/>
<dbReference type="AlphaFoldDB" id="A0A0G2AIW0"/>
<evidence type="ECO:0000256" key="2">
    <source>
        <dbReference type="ARBA" id="ARBA00023015"/>
    </source>
</evidence>
<dbReference type="Pfam" id="PF01709">
    <property type="entry name" value="Transcrip_reg"/>
    <property type="match status" value="1"/>
</dbReference>
<evidence type="ECO:0000256" key="4">
    <source>
        <dbReference type="HAMAP-Rule" id="MF_00693"/>
    </source>
</evidence>
<comment type="subcellular location">
    <subcellularLocation>
        <location evidence="4">Cytoplasm</location>
    </subcellularLocation>
</comment>
<keyword evidence="4" id="KW-0963">Cytoplasm</keyword>
<evidence type="ECO:0000259" key="5">
    <source>
        <dbReference type="Pfam" id="PF01709"/>
    </source>
</evidence>
<dbReference type="InterPro" id="IPR026564">
    <property type="entry name" value="Transcrip_reg_TACO1-like_dom3"/>
</dbReference>
<dbReference type="Gene3D" id="3.30.70.980">
    <property type="match status" value="2"/>
</dbReference>
<feature type="domain" description="TACO1/YebC-like N-terminal" evidence="6">
    <location>
        <begin position="5"/>
        <end position="76"/>
    </location>
</feature>
<dbReference type="SUPFAM" id="SSF75625">
    <property type="entry name" value="YebC-like"/>
    <property type="match status" value="1"/>
</dbReference>
<dbReference type="Proteomes" id="UP000034711">
    <property type="component" value="Unassembled WGS sequence"/>
</dbReference>
<dbReference type="NCBIfam" id="NF001030">
    <property type="entry name" value="PRK00110.1"/>
    <property type="match status" value="1"/>
</dbReference>
<dbReference type="Gene3D" id="1.10.10.200">
    <property type="match status" value="1"/>
</dbReference>
<evidence type="ECO:0000259" key="6">
    <source>
        <dbReference type="Pfam" id="PF20772"/>
    </source>
</evidence>
<dbReference type="GO" id="GO:0003677">
    <property type="term" value="F:DNA binding"/>
    <property type="evidence" value="ECO:0007669"/>
    <property type="project" value="UniProtKB-UniRule"/>
</dbReference>
<dbReference type="InterPro" id="IPR002876">
    <property type="entry name" value="Transcrip_reg_TACO1-like"/>
</dbReference>
<dbReference type="GO" id="GO:0005737">
    <property type="term" value="C:cytoplasm"/>
    <property type="evidence" value="ECO:0007669"/>
    <property type="project" value="UniProtKB-SubCell"/>
</dbReference>
<accession>A0A0G2AIW0</accession>
<name>A0A0G2AIW0_9BACT</name>
<evidence type="ECO:0000313" key="8">
    <source>
        <dbReference type="Proteomes" id="UP000034711"/>
    </source>
</evidence>
<sequence length="235" mass="25766">MSGHSKWAKLKHTKGALDTKRGNVFTKLCRAIMVCARQGGSDPLFNFALRLAIDKARAFNVPKDNIDKAIKRGTGELKDGVIIEEALYEGFGPGGSAFLIECATDNKNRTLGELKTTLSKNGGSLAGQGAVKWQFEHKGVIRVPSISEDLELRLIDAGAEDIAMRNGVAEVTCQVSQFQKVMEVFAARQIEPTSSGLEWMPKETVMLTPEDQEKLAHLFGLIEKNDDVQEIYANV</sequence>
<protein>
    <recommendedName>
        <fullName evidence="4">Probable transcriptional regulatory protein UY77_C0020G0004</fullName>
    </recommendedName>
</protein>
<dbReference type="NCBIfam" id="NF009044">
    <property type="entry name" value="PRK12378.1"/>
    <property type="match status" value="1"/>
</dbReference>
<feature type="domain" description="TACO1/YebC-like second and third" evidence="5">
    <location>
        <begin position="84"/>
        <end position="235"/>
    </location>
</feature>
<dbReference type="InterPro" id="IPR017856">
    <property type="entry name" value="Integrase-like_N"/>
</dbReference>
<dbReference type="Pfam" id="PF20772">
    <property type="entry name" value="TACO1_YebC_N"/>
    <property type="match status" value="1"/>
</dbReference>